<dbReference type="OrthoDB" id="10602792at2759"/>
<comment type="caution">
    <text evidence="1">The sequence shown here is derived from an EMBL/GenBank/DDBJ whole genome shotgun (WGS) entry which is preliminary data.</text>
</comment>
<gene>
    <name evidence="1" type="ORF">PGO_003060</name>
</gene>
<dbReference type="GeneID" id="39745261"/>
<name>A0A1Y1JVR1_PLAGO</name>
<organism evidence="1 2">
    <name type="scientific">Plasmodium gonderi</name>
    <dbReference type="NCBI Taxonomy" id="77519"/>
    <lineage>
        <taxon>Eukaryota</taxon>
        <taxon>Sar</taxon>
        <taxon>Alveolata</taxon>
        <taxon>Apicomplexa</taxon>
        <taxon>Aconoidasida</taxon>
        <taxon>Haemosporida</taxon>
        <taxon>Plasmodiidae</taxon>
        <taxon>Plasmodium</taxon>
        <taxon>Plasmodium (Plasmodium)</taxon>
    </lineage>
</organism>
<evidence type="ECO:0000313" key="1">
    <source>
        <dbReference type="EMBL" id="GAW84453.1"/>
    </source>
</evidence>
<feature type="non-terminal residue" evidence="1">
    <location>
        <position position="240"/>
    </location>
</feature>
<reference evidence="2" key="1">
    <citation type="submission" date="2017-04" db="EMBL/GenBank/DDBJ databases">
        <title>Plasmodium gonderi genome.</title>
        <authorList>
            <person name="Arisue N."/>
            <person name="Honma H."/>
            <person name="Kawai S."/>
            <person name="Tougan T."/>
            <person name="Tanabe K."/>
            <person name="Horii T."/>
        </authorList>
    </citation>
    <scope>NUCLEOTIDE SEQUENCE [LARGE SCALE GENOMIC DNA]</scope>
    <source>
        <strain evidence="2">ATCC 30045</strain>
    </source>
</reference>
<sequence length="240" mass="28582">MDTSENKAHTFDFSNIFPKCRDGFQWNNVSPHGVVPNFLTKLCSNFNRDYRTVGTDVHPFAKDCQLVTYYLNHIYIKVTSIELNACCKYFFYKLKDLLSKYQWKCEDTKSCYEAMKSLSRDKEFKDQIYPLFSQCDSNLSDFNYDIYQIFKKLDVIYHALNEFKNKSCPNKSDLDKINNEKKFLERSQNKYSESFTQLLRNFNELFKTRVNELDRNKGCVKPFLSYIKEEEKIKGIIKIL</sequence>
<dbReference type="RefSeq" id="XP_028547042.1">
    <property type="nucleotide sequence ID" value="XM_028691241.1"/>
</dbReference>
<protein>
    <submittedName>
        <fullName evidence="1">Variable surface protein</fullName>
    </submittedName>
</protein>
<keyword evidence="2" id="KW-1185">Reference proteome</keyword>
<accession>A0A1Y1JVR1</accession>
<dbReference type="AlphaFoldDB" id="A0A1Y1JVR1"/>
<evidence type="ECO:0000313" key="2">
    <source>
        <dbReference type="Proteomes" id="UP000195521"/>
    </source>
</evidence>
<dbReference type="EMBL" id="BDQF01000334">
    <property type="protein sequence ID" value="GAW84453.1"/>
    <property type="molecule type" value="Genomic_DNA"/>
</dbReference>
<dbReference type="Proteomes" id="UP000195521">
    <property type="component" value="Unassembled WGS sequence"/>
</dbReference>
<proteinExistence type="predicted"/>